<feature type="region of interest" description="Disordered" evidence="1">
    <location>
        <begin position="1"/>
        <end position="80"/>
    </location>
</feature>
<protein>
    <submittedName>
        <fullName evidence="2">Uncharacterized protein</fullName>
    </submittedName>
</protein>
<evidence type="ECO:0000256" key="1">
    <source>
        <dbReference type="SAM" id="MobiDB-lite"/>
    </source>
</evidence>
<dbReference type="Proteomes" id="UP001499851">
    <property type="component" value="Unassembled WGS sequence"/>
</dbReference>
<name>A0ABP4T9V0_9ACTN</name>
<keyword evidence="3" id="KW-1185">Reference proteome</keyword>
<evidence type="ECO:0000313" key="2">
    <source>
        <dbReference type="EMBL" id="GAA1684647.1"/>
    </source>
</evidence>
<sequence length="80" mass="9028">MPEAMVRRWRRPPISSHGGRGTPHHSRTYGSDVNVRTATENQAQPMTVFARRARSGSVRRSQRPKTMPRIAMMQKATNAA</sequence>
<reference evidence="3" key="1">
    <citation type="journal article" date="2019" name="Int. J. Syst. Evol. Microbiol.">
        <title>The Global Catalogue of Microorganisms (GCM) 10K type strain sequencing project: providing services to taxonomists for standard genome sequencing and annotation.</title>
        <authorList>
            <consortium name="The Broad Institute Genomics Platform"/>
            <consortium name="The Broad Institute Genome Sequencing Center for Infectious Disease"/>
            <person name="Wu L."/>
            <person name="Ma J."/>
        </authorList>
    </citation>
    <scope>NUCLEOTIDE SEQUENCE [LARGE SCALE GENOMIC DNA]</scope>
    <source>
        <strain evidence="3">JCM 16001</strain>
    </source>
</reference>
<dbReference type="EMBL" id="BAAAQF010000015">
    <property type="protein sequence ID" value="GAA1684647.1"/>
    <property type="molecule type" value="Genomic_DNA"/>
</dbReference>
<comment type="caution">
    <text evidence="2">The sequence shown here is derived from an EMBL/GenBank/DDBJ whole genome shotgun (WGS) entry which is preliminary data.</text>
</comment>
<proteinExistence type="predicted"/>
<feature type="compositionally biased region" description="Polar residues" evidence="1">
    <location>
        <begin position="28"/>
        <end position="45"/>
    </location>
</feature>
<organism evidence="2 3">
    <name type="scientific">Glycomyces endophyticus</name>
    <dbReference type="NCBI Taxonomy" id="480996"/>
    <lineage>
        <taxon>Bacteria</taxon>
        <taxon>Bacillati</taxon>
        <taxon>Actinomycetota</taxon>
        <taxon>Actinomycetes</taxon>
        <taxon>Glycomycetales</taxon>
        <taxon>Glycomycetaceae</taxon>
        <taxon>Glycomyces</taxon>
    </lineage>
</organism>
<gene>
    <name evidence="2" type="ORF">GCM10009830_34960</name>
</gene>
<accession>A0ABP4T9V0</accession>
<evidence type="ECO:0000313" key="3">
    <source>
        <dbReference type="Proteomes" id="UP001499851"/>
    </source>
</evidence>